<keyword evidence="1" id="KW-0645">Protease</keyword>
<keyword evidence="1" id="KW-0482">Metalloprotease</keyword>
<dbReference type="GO" id="GO:0008237">
    <property type="term" value="F:metallopeptidase activity"/>
    <property type="evidence" value="ECO:0007669"/>
    <property type="project" value="UniProtKB-KW"/>
</dbReference>
<evidence type="ECO:0000313" key="1">
    <source>
        <dbReference type="EMBL" id="JAA69981.1"/>
    </source>
</evidence>
<protein>
    <submittedName>
        <fullName evidence="1">Putative metalloprotease</fullName>
    </submittedName>
</protein>
<dbReference type="EMBL" id="GADI01003827">
    <property type="protein sequence ID" value="JAA69981.1"/>
    <property type="molecule type" value="mRNA"/>
</dbReference>
<name>A0A0K8RFX3_IXORI</name>
<accession>A0A0K8RFX3</accession>
<reference evidence="1" key="1">
    <citation type="submission" date="2012-12" db="EMBL/GenBank/DDBJ databases">
        <title>Identification and characterization of a phenylalanine ammonia-lyase gene family in Isatis indigotica Fort.</title>
        <authorList>
            <person name="Liu Q."/>
            <person name="Chen J."/>
            <person name="Zhou X."/>
            <person name="Di P."/>
            <person name="Xiao Y."/>
            <person name="Xuan H."/>
            <person name="Zhang L."/>
            <person name="Chen W."/>
        </authorList>
    </citation>
    <scope>NUCLEOTIDE SEQUENCE</scope>
    <source>
        <tissue evidence="1">Salivary gland</tissue>
    </source>
</reference>
<organism evidence="1">
    <name type="scientific">Ixodes ricinus</name>
    <name type="common">Common tick</name>
    <name type="synonym">Acarus ricinus</name>
    <dbReference type="NCBI Taxonomy" id="34613"/>
    <lineage>
        <taxon>Eukaryota</taxon>
        <taxon>Metazoa</taxon>
        <taxon>Ecdysozoa</taxon>
        <taxon>Arthropoda</taxon>
        <taxon>Chelicerata</taxon>
        <taxon>Arachnida</taxon>
        <taxon>Acari</taxon>
        <taxon>Parasitiformes</taxon>
        <taxon>Ixodida</taxon>
        <taxon>Ixodoidea</taxon>
        <taxon>Ixodidae</taxon>
        <taxon>Ixodinae</taxon>
        <taxon>Ixodes</taxon>
    </lineage>
</organism>
<sequence>MQNQTQFENATVIVMLTSYSFHDQSQTGYSFLGGLCSRDQVALVSDVHALYRCLEDVARHILRVMAVDLEEDVLEKCVKNETALPQCGLDMLNASLGRVPHDCFRPRGQEVSQVTSLPGDVVDLQKLCEIMYSHKPEIKHCFVREDTGMHRFKPVFNCELTCCIWKNMVDGTLHKTTSIQGLRCGVQNKFCVNGVCYNREDWIREHLPNGSVDIRPDVPRQKTVFKLTQSTQ</sequence>
<keyword evidence="1" id="KW-0378">Hydrolase</keyword>
<proteinExistence type="evidence at transcript level"/>
<dbReference type="AlphaFoldDB" id="A0A0K8RFX3"/>
<dbReference type="GO" id="GO:0006508">
    <property type="term" value="P:proteolysis"/>
    <property type="evidence" value="ECO:0007669"/>
    <property type="project" value="UniProtKB-KW"/>
</dbReference>
<dbReference type="Gene3D" id="3.40.1620.60">
    <property type="match status" value="1"/>
</dbReference>